<organism evidence="1 2">
    <name type="scientific">Trachymyrmex septentrionalis</name>
    <dbReference type="NCBI Taxonomy" id="34720"/>
    <lineage>
        <taxon>Eukaryota</taxon>
        <taxon>Metazoa</taxon>
        <taxon>Ecdysozoa</taxon>
        <taxon>Arthropoda</taxon>
        <taxon>Hexapoda</taxon>
        <taxon>Insecta</taxon>
        <taxon>Pterygota</taxon>
        <taxon>Neoptera</taxon>
        <taxon>Endopterygota</taxon>
        <taxon>Hymenoptera</taxon>
        <taxon>Apocrita</taxon>
        <taxon>Aculeata</taxon>
        <taxon>Formicoidea</taxon>
        <taxon>Formicidae</taxon>
        <taxon>Myrmicinae</taxon>
        <taxon>Trachymyrmex</taxon>
    </lineage>
</organism>
<dbReference type="AlphaFoldDB" id="A0A151JU54"/>
<evidence type="ECO:0000313" key="1">
    <source>
        <dbReference type="EMBL" id="KYN35757.1"/>
    </source>
</evidence>
<reference evidence="1 2" key="1">
    <citation type="submission" date="2016-03" db="EMBL/GenBank/DDBJ databases">
        <title>Trachymyrmex septentrionalis WGS genome.</title>
        <authorList>
            <person name="Nygaard S."/>
            <person name="Hu H."/>
            <person name="Boomsma J."/>
            <person name="Zhang G."/>
        </authorList>
    </citation>
    <scope>NUCLEOTIDE SEQUENCE [LARGE SCALE GENOMIC DNA]</scope>
    <source>
        <strain evidence="1">Tsep2-gDNA-1</strain>
        <tissue evidence="1">Whole body</tissue>
    </source>
</reference>
<gene>
    <name evidence="1" type="ORF">ALC56_09900</name>
</gene>
<sequence>MRYKEARSCIIRPTYALHLVRSWATNCGKLPRKSGNRAAGCEAQAACRDGEAILQVIIRTDATGGFPVERKHFHVTLQFSRFDDASEEEENVFPLEKRCRIGSIQQGSCNFSLGRLLTQSRSPPIAVYYISRNRNPRGDKVFTSLLPATLSATSLIL</sequence>
<dbReference type="Proteomes" id="UP000078541">
    <property type="component" value="Unassembled WGS sequence"/>
</dbReference>
<evidence type="ECO:0000313" key="2">
    <source>
        <dbReference type="Proteomes" id="UP000078541"/>
    </source>
</evidence>
<name>A0A151JU54_9HYME</name>
<keyword evidence="2" id="KW-1185">Reference proteome</keyword>
<proteinExistence type="predicted"/>
<accession>A0A151JU54</accession>
<dbReference type="EMBL" id="KQ981793">
    <property type="protein sequence ID" value="KYN35757.1"/>
    <property type="molecule type" value="Genomic_DNA"/>
</dbReference>
<protein>
    <submittedName>
        <fullName evidence="1">Uncharacterized protein</fullName>
    </submittedName>
</protein>